<dbReference type="InterPro" id="IPR001576">
    <property type="entry name" value="Phosphoglycerate_kinase"/>
</dbReference>
<evidence type="ECO:0000256" key="10">
    <source>
        <dbReference type="PIRSR" id="PIRSR000724-2"/>
    </source>
</evidence>
<gene>
    <name evidence="12" type="ORF">A2822_02435</name>
</gene>
<keyword evidence="7" id="KW-0547">Nucleotide-binding</keyword>
<dbReference type="PIRSF" id="PIRSF000724">
    <property type="entry name" value="Pgk"/>
    <property type="match status" value="1"/>
</dbReference>
<dbReference type="AlphaFoldDB" id="A0A1G2HSH7"/>
<keyword evidence="8 11" id="KW-0418">Kinase</keyword>
<feature type="binding site" evidence="10">
    <location>
        <position position="262"/>
    </location>
    <ligand>
        <name>ATP</name>
        <dbReference type="ChEBI" id="CHEBI:30616"/>
    </ligand>
</feature>
<name>A0A1G2HSH7_9BACT</name>
<evidence type="ECO:0000256" key="4">
    <source>
        <dbReference type="ARBA" id="ARBA00013061"/>
    </source>
</evidence>
<sequence>MKSVKDFEVKNKRILVRCDFNVPLSDTGEILDDAKIQEALPTLQYLIEHKAKIIILTHLGEPAASPDGEASLAPLKGREGVIVPALKLDAIRDRIEKLLDVHIMKSFDCVGRDVENQASRLKGGEILLLENVRFHKEETENKPDFARKLSLLGDIYINEAFDVCHRNHASVAGIPAFLPHGAGFALQKEVKVLAKIMAHPARPMVAIIGGAKAATKAMFIEPFCAFADLVIINGLIKQELVAKKISLKYPEKVFGPKDNLGGLDIGAQDIKKMTEKIANAKAIFWNGPFGKFEEKKYAEGTRAIANAIIESKAFSVVGGGETLEFLKNEGILDKFSHVSTAGGAMLEFLSGQPLPGLVALDK</sequence>
<evidence type="ECO:0000313" key="12">
    <source>
        <dbReference type="EMBL" id="OGZ65349.1"/>
    </source>
</evidence>
<evidence type="ECO:0000256" key="7">
    <source>
        <dbReference type="ARBA" id="ARBA00022741"/>
    </source>
</evidence>
<dbReference type="EC" id="2.7.2.3" evidence="4 11"/>
<dbReference type="GO" id="GO:0006094">
    <property type="term" value="P:gluconeogenesis"/>
    <property type="evidence" value="ECO:0007669"/>
    <property type="project" value="TreeGrafter"/>
</dbReference>
<protein>
    <recommendedName>
        <fullName evidence="5 11">Phosphoglycerate kinase</fullName>
        <ecNumber evidence="4 11">2.7.2.3</ecNumber>
    </recommendedName>
</protein>
<proteinExistence type="inferred from homology"/>
<comment type="catalytic activity">
    <reaction evidence="1 11">
        <text>(2R)-3-phosphoglycerate + ATP = (2R)-3-phospho-glyceroyl phosphate + ADP</text>
        <dbReference type="Rhea" id="RHEA:14801"/>
        <dbReference type="ChEBI" id="CHEBI:30616"/>
        <dbReference type="ChEBI" id="CHEBI:57604"/>
        <dbReference type="ChEBI" id="CHEBI:58272"/>
        <dbReference type="ChEBI" id="CHEBI:456216"/>
        <dbReference type="EC" id="2.7.2.3"/>
    </reaction>
</comment>
<feature type="binding site" evidence="10">
    <location>
        <position position="216"/>
    </location>
    <ligand>
        <name>ATP</name>
        <dbReference type="ChEBI" id="CHEBI:30616"/>
    </ligand>
</feature>
<dbReference type="GO" id="GO:0005524">
    <property type="term" value="F:ATP binding"/>
    <property type="evidence" value="ECO:0007669"/>
    <property type="project" value="UniProtKB-KW"/>
</dbReference>
<dbReference type="PANTHER" id="PTHR11406:SF23">
    <property type="entry name" value="PHOSPHOGLYCERATE KINASE 1, CHLOROPLASTIC-RELATED"/>
    <property type="match status" value="1"/>
</dbReference>
<evidence type="ECO:0000256" key="5">
    <source>
        <dbReference type="ARBA" id="ARBA00016471"/>
    </source>
</evidence>
<comment type="pathway">
    <text evidence="2">Carbohydrate degradation; glycolysis; pyruvate from D-glyceraldehyde 3-phosphate: step 2/5.</text>
</comment>
<dbReference type="InterPro" id="IPR036043">
    <property type="entry name" value="Phosphoglycerate_kinase_sf"/>
</dbReference>
<evidence type="ECO:0000256" key="9">
    <source>
        <dbReference type="ARBA" id="ARBA00022840"/>
    </source>
</evidence>
<dbReference type="PANTHER" id="PTHR11406">
    <property type="entry name" value="PHOSPHOGLYCERATE KINASE"/>
    <property type="match status" value="1"/>
</dbReference>
<evidence type="ECO:0000256" key="3">
    <source>
        <dbReference type="ARBA" id="ARBA00008982"/>
    </source>
</evidence>
<comment type="caution">
    <text evidence="12">The sequence shown here is derived from an EMBL/GenBank/DDBJ whole genome shotgun (WGS) entry which is preliminary data.</text>
</comment>
<dbReference type="GO" id="GO:0004618">
    <property type="term" value="F:phosphoglycerate kinase activity"/>
    <property type="evidence" value="ECO:0007669"/>
    <property type="project" value="UniProtKB-EC"/>
</dbReference>
<evidence type="ECO:0000313" key="13">
    <source>
        <dbReference type="Proteomes" id="UP000178774"/>
    </source>
</evidence>
<keyword evidence="9 10" id="KW-0067">ATP-binding</keyword>
<dbReference type="SUPFAM" id="SSF53748">
    <property type="entry name" value="Phosphoglycerate kinase"/>
    <property type="match status" value="1"/>
</dbReference>
<dbReference type="InterPro" id="IPR015824">
    <property type="entry name" value="Phosphoglycerate_kinase_N"/>
</dbReference>
<keyword evidence="6 11" id="KW-0808">Transferase</keyword>
<feature type="binding site" evidence="10">
    <location>
        <position position="293"/>
    </location>
    <ligand>
        <name>ATP</name>
        <dbReference type="ChEBI" id="CHEBI:30616"/>
    </ligand>
</feature>
<evidence type="ECO:0000256" key="2">
    <source>
        <dbReference type="ARBA" id="ARBA00004838"/>
    </source>
</evidence>
<evidence type="ECO:0000256" key="1">
    <source>
        <dbReference type="ARBA" id="ARBA00000642"/>
    </source>
</evidence>
<dbReference type="Pfam" id="PF00162">
    <property type="entry name" value="PGK"/>
    <property type="match status" value="2"/>
</dbReference>
<accession>A0A1G2HSH7</accession>
<dbReference type="EMBL" id="MHOP01000023">
    <property type="protein sequence ID" value="OGZ65349.1"/>
    <property type="molecule type" value="Genomic_DNA"/>
</dbReference>
<dbReference type="Proteomes" id="UP000178774">
    <property type="component" value="Unassembled WGS sequence"/>
</dbReference>
<dbReference type="GO" id="GO:0005829">
    <property type="term" value="C:cytosol"/>
    <property type="evidence" value="ECO:0007669"/>
    <property type="project" value="TreeGrafter"/>
</dbReference>
<organism evidence="12 13">
    <name type="scientific">Candidatus Staskawiczbacteria bacterium RIFCSPHIGHO2_01_FULL_41_41</name>
    <dbReference type="NCBI Taxonomy" id="1802203"/>
    <lineage>
        <taxon>Bacteria</taxon>
        <taxon>Candidatus Staskawicziibacteriota</taxon>
    </lineage>
</organism>
<dbReference type="PRINTS" id="PR00477">
    <property type="entry name" value="PHGLYCKINASE"/>
</dbReference>
<dbReference type="FunFam" id="3.40.50.1260:FF:000006">
    <property type="entry name" value="Phosphoglycerate kinase"/>
    <property type="match status" value="1"/>
</dbReference>
<comment type="similarity">
    <text evidence="3 11">Belongs to the phosphoglycerate kinase family.</text>
</comment>
<dbReference type="Gene3D" id="3.40.50.1260">
    <property type="entry name" value="Phosphoglycerate kinase, N-terminal domain"/>
    <property type="match status" value="3"/>
</dbReference>
<evidence type="ECO:0000256" key="8">
    <source>
        <dbReference type="ARBA" id="ARBA00022777"/>
    </source>
</evidence>
<dbReference type="GO" id="GO:0006096">
    <property type="term" value="P:glycolytic process"/>
    <property type="evidence" value="ECO:0007669"/>
    <property type="project" value="InterPro"/>
</dbReference>
<reference evidence="12 13" key="1">
    <citation type="journal article" date="2016" name="Nat. Commun.">
        <title>Thousands of microbial genomes shed light on interconnected biogeochemical processes in an aquifer system.</title>
        <authorList>
            <person name="Anantharaman K."/>
            <person name="Brown C.T."/>
            <person name="Hug L.A."/>
            <person name="Sharon I."/>
            <person name="Castelle C.J."/>
            <person name="Probst A.J."/>
            <person name="Thomas B.C."/>
            <person name="Singh A."/>
            <person name="Wilkins M.J."/>
            <person name="Karaoz U."/>
            <person name="Brodie E.L."/>
            <person name="Williams K.H."/>
            <person name="Hubbard S.S."/>
            <person name="Banfield J.F."/>
        </authorList>
    </citation>
    <scope>NUCLEOTIDE SEQUENCE [LARGE SCALE GENOMIC DNA]</scope>
</reference>
<evidence type="ECO:0000256" key="6">
    <source>
        <dbReference type="ARBA" id="ARBA00022679"/>
    </source>
</evidence>
<dbReference type="GO" id="GO:0043531">
    <property type="term" value="F:ADP binding"/>
    <property type="evidence" value="ECO:0007669"/>
    <property type="project" value="TreeGrafter"/>
</dbReference>
<evidence type="ECO:0000256" key="11">
    <source>
        <dbReference type="RuleBase" id="RU000532"/>
    </source>
</evidence>